<dbReference type="PANTHER" id="PTHR33048">
    <property type="entry name" value="PTH11-LIKE INTEGRAL MEMBRANE PROTEIN (AFU_ORTHOLOGUE AFUA_5G11245)"/>
    <property type="match status" value="1"/>
</dbReference>
<keyword evidence="3 7" id="KW-1133">Transmembrane helix</keyword>
<keyword evidence="10" id="KW-1185">Reference proteome</keyword>
<dbReference type="Proteomes" id="UP000799776">
    <property type="component" value="Unassembled WGS sequence"/>
</dbReference>
<feature type="compositionally biased region" description="Basic and acidic residues" evidence="6">
    <location>
        <begin position="405"/>
        <end position="420"/>
    </location>
</feature>
<evidence type="ECO:0000259" key="8">
    <source>
        <dbReference type="Pfam" id="PF20684"/>
    </source>
</evidence>
<proteinExistence type="inferred from homology"/>
<dbReference type="GO" id="GO:0016020">
    <property type="term" value="C:membrane"/>
    <property type="evidence" value="ECO:0007669"/>
    <property type="project" value="UniProtKB-SubCell"/>
</dbReference>
<feature type="transmembrane region" description="Helical" evidence="7">
    <location>
        <begin position="199"/>
        <end position="220"/>
    </location>
</feature>
<comment type="caution">
    <text evidence="9">The sequence shown here is derived from an EMBL/GenBank/DDBJ whole genome shotgun (WGS) entry which is preliminary data.</text>
</comment>
<evidence type="ECO:0000256" key="6">
    <source>
        <dbReference type="SAM" id="MobiDB-lite"/>
    </source>
</evidence>
<feature type="transmembrane region" description="Helical" evidence="7">
    <location>
        <begin position="165"/>
        <end position="187"/>
    </location>
</feature>
<reference evidence="9" key="1">
    <citation type="journal article" date="2020" name="Stud. Mycol.">
        <title>101 Dothideomycetes genomes: a test case for predicting lifestyles and emergence of pathogens.</title>
        <authorList>
            <person name="Haridas S."/>
            <person name="Albert R."/>
            <person name="Binder M."/>
            <person name="Bloem J."/>
            <person name="Labutti K."/>
            <person name="Salamov A."/>
            <person name="Andreopoulos B."/>
            <person name="Baker S."/>
            <person name="Barry K."/>
            <person name="Bills G."/>
            <person name="Bluhm B."/>
            <person name="Cannon C."/>
            <person name="Castanera R."/>
            <person name="Culley D."/>
            <person name="Daum C."/>
            <person name="Ezra D."/>
            <person name="Gonzalez J."/>
            <person name="Henrissat B."/>
            <person name="Kuo A."/>
            <person name="Liang C."/>
            <person name="Lipzen A."/>
            <person name="Lutzoni F."/>
            <person name="Magnuson J."/>
            <person name="Mondo S."/>
            <person name="Nolan M."/>
            <person name="Ohm R."/>
            <person name="Pangilinan J."/>
            <person name="Park H.-J."/>
            <person name="Ramirez L."/>
            <person name="Alfaro M."/>
            <person name="Sun H."/>
            <person name="Tritt A."/>
            <person name="Yoshinaga Y."/>
            <person name="Zwiers L.-H."/>
            <person name="Turgeon B."/>
            <person name="Goodwin S."/>
            <person name="Spatafora J."/>
            <person name="Crous P."/>
            <person name="Grigoriev I."/>
        </authorList>
    </citation>
    <scope>NUCLEOTIDE SEQUENCE</scope>
    <source>
        <strain evidence="9">CBS 121410</strain>
    </source>
</reference>
<dbReference type="Pfam" id="PF20684">
    <property type="entry name" value="Fung_rhodopsin"/>
    <property type="match status" value="1"/>
</dbReference>
<evidence type="ECO:0000256" key="4">
    <source>
        <dbReference type="ARBA" id="ARBA00023136"/>
    </source>
</evidence>
<evidence type="ECO:0000313" key="9">
    <source>
        <dbReference type="EMBL" id="KAF2089880.1"/>
    </source>
</evidence>
<feature type="transmembrane region" description="Helical" evidence="7">
    <location>
        <begin position="121"/>
        <end position="142"/>
    </location>
</feature>
<name>A0A9P4HZB3_9PEZI</name>
<sequence length="444" mass="47428">MGIQTHVDDLEPVAWALMSLAIILAVVRLIVRYLATRNLGLEDIMIGVATLMDIGGTISLSLAVTNGLGRHAMTLTPQQNTERSKDNYAQHLLYIATIATAKLSMTVFFNRLAVQKIHLRCIWALAGIITAWAVSSLFIIAFQCPMPEPWNPTFAPPGSCLTQDIWIYIVGIDCLTEAFIMALPIWIVWRVQIPFNKKLLIQFLFSIRVIVIAASVTRYVASQARPTKGGFDTAYDQSGYWLWTSLQCTLAIIAACTPALKPFLEYSASRIGDLTGFQRSTGDSGHKYFNGSGSGSGNNTFRLKSFGGGLSGSGGSRVAIGGGSSGANGGLSNGGRRHHSAVVFSDAVKVGGGTGMAGDSGAGLGHQTRIQGIERTGSSSDSVDTEASGAMIIRQTTEWDIDYDGGDRDGRTDASSRSRTSEAASPRLGMGEDEARRVVGNHVV</sequence>
<dbReference type="OrthoDB" id="3897607at2759"/>
<evidence type="ECO:0000256" key="5">
    <source>
        <dbReference type="ARBA" id="ARBA00038359"/>
    </source>
</evidence>
<feature type="transmembrane region" description="Helical" evidence="7">
    <location>
        <begin position="88"/>
        <end position="109"/>
    </location>
</feature>
<keyword evidence="4 7" id="KW-0472">Membrane</keyword>
<protein>
    <recommendedName>
        <fullName evidence="8">Rhodopsin domain-containing protein</fullName>
    </recommendedName>
</protein>
<dbReference type="InterPro" id="IPR052337">
    <property type="entry name" value="SAT4-like"/>
</dbReference>
<organism evidence="9 10">
    <name type="scientific">Saccharata proteae CBS 121410</name>
    <dbReference type="NCBI Taxonomy" id="1314787"/>
    <lineage>
        <taxon>Eukaryota</taxon>
        <taxon>Fungi</taxon>
        <taxon>Dikarya</taxon>
        <taxon>Ascomycota</taxon>
        <taxon>Pezizomycotina</taxon>
        <taxon>Dothideomycetes</taxon>
        <taxon>Dothideomycetes incertae sedis</taxon>
        <taxon>Botryosphaeriales</taxon>
        <taxon>Saccharataceae</taxon>
        <taxon>Saccharata</taxon>
    </lineage>
</organism>
<dbReference type="PANTHER" id="PTHR33048:SF47">
    <property type="entry name" value="INTEGRAL MEMBRANE PROTEIN-RELATED"/>
    <property type="match status" value="1"/>
</dbReference>
<comment type="subcellular location">
    <subcellularLocation>
        <location evidence="1">Membrane</location>
        <topology evidence="1">Multi-pass membrane protein</topology>
    </subcellularLocation>
</comment>
<evidence type="ECO:0000256" key="7">
    <source>
        <dbReference type="SAM" id="Phobius"/>
    </source>
</evidence>
<comment type="similarity">
    <text evidence="5">Belongs to the SAT4 family.</text>
</comment>
<gene>
    <name evidence="9" type="ORF">K490DRAFT_54315</name>
</gene>
<feature type="transmembrane region" description="Helical" evidence="7">
    <location>
        <begin position="12"/>
        <end position="31"/>
    </location>
</feature>
<keyword evidence="2 7" id="KW-0812">Transmembrane</keyword>
<dbReference type="InterPro" id="IPR049326">
    <property type="entry name" value="Rhodopsin_dom_fungi"/>
</dbReference>
<accession>A0A9P4HZB3</accession>
<feature type="domain" description="Rhodopsin" evidence="8">
    <location>
        <begin position="27"/>
        <end position="265"/>
    </location>
</feature>
<feature type="region of interest" description="Disordered" evidence="6">
    <location>
        <begin position="396"/>
        <end position="444"/>
    </location>
</feature>
<evidence type="ECO:0000256" key="2">
    <source>
        <dbReference type="ARBA" id="ARBA00022692"/>
    </source>
</evidence>
<feature type="transmembrane region" description="Helical" evidence="7">
    <location>
        <begin position="43"/>
        <end position="68"/>
    </location>
</feature>
<dbReference type="EMBL" id="ML978713">
    <property type="protein sequence ID" value="KAF2089880.1"/>
    <property type="molecule type" value="Genomic_DNA"/>
</dbReference>
<evidence type="ECO:0000313" key="10">
    <source>
        <dbReference type="Proteomes" id="UP000799776"/>
    </source>
</evidence>
<dbReference type="AlphaFoldDB" id="A0A9P4HZB3"/>
<evidence type="ECO:0000256" key="3">
    <source>
        <dbReference type="ARBA" id="ARBA00022989"/>
    </source>
</evidence>
<evidence type="ECO:0000256" key="1">
    <source>
        <dbReference type="ARBA" id="ARBA00004141"/>
    </source>
</evidence>